<dbReference type="EMBL" id="JADCUA010000007">
    <property type="protein sequence ID" value="KAH9838521.1"/>
    <property type="molecule type" value="Genomic_DNA"/>
</dbReference>
<comment type="caution">
    <text evidence="1">The sequence shown here is derived from an EMBL/GenBank/DDBJ whole genome shotgun (WGS) entry which is preliminary data.</text>
</comment>
<gene>
    <name evidence="1" type="ORF">C8Q71DRAFT_534329</name>
</gene>
<organism evidence="1 2">
    <name type="scientific">Rhodofomes roseus</name>
    <dbReference type="NCBI Taxonomy" id="34475"/>
    <lineage>
        <taxon>Eukaryota</taxon>
        <taxon>Fungi</taxon>
        <taxon>Dikarya</taxon>
        <taxon>Basidiomycota</taxon>
        <taxon>Agaricomycotina</taxon>
        <taxon>Agaricomycetes</taxon>
        <taxon>Polyporales</taxon>
        <taxon>Rhodofomes</taxon>
    </lineage>
</organism>
<keyword evidence="2" id="KW-1185">Reference proteome</keyword>
<dbReference type="InterPro" id="IPR036047">
    <property type="entry name" value="F-box-like_dom_sf"/>
</dbReference>
<dbReference type="Proteomes" id="UP000814176">
    <property type="component" value="Unassembled WGS sequence"/>
</dbReference>
<evidence type="ECO:0008006" key="3">
    <source>
        <dbReference type="Google" id="ProtNLM"/>
    </source>
</evidence>
<proteinExistence type="predicted"/>
<evidence type="ECO:0000313" key="2">
    <source>
        <dbReference type="Proteomes" id="UP000814176"/>
    </source>
</evidence>
<name>A0ABQ8KKB0_9APHY</name>
<protein>
    <recommendedName>
        <fullName evidence="3">F-box domain-containing protein</fullName>
    </recommendedName>
</protein>
<dbReference type="GeneID" id="71999920"/>
<evidence type="ECO:0000313" key="1">
    <source>
        <dbReference type="EMBL" id="KAH9838521.1"/>
    </source>
</evidence>
<dbReference type="SUPFAM" id="SSF81383">
    <property type="entry name" value="F-box domain"/>
    <property type="match status" value="1"/>
</dbReference>
<sequence length="175" mass="19738">MPLLGLPPELLERVLDILYDDPPSLSACSLTCWALLLVARLRLFRTVKLGTTRQCLRFLSSLETSSEINGGMSNGAFVRVLILPAKMGLERRNRRAALRMDLVKQILRRVPNVETLDMCRFEWYKLSGLACPNGIDVDPRDAVKTIFAFPRLKALLLREIVPHSMTWMVTGSTTP</sequence>
<dbReference type="RefSeq" id="XP_047780436.1">
    <property type="nucleotide sequence ID" value="XM_047919188.1"/>
</dbReference>
<reference evidence="1 2" key="1">
    <citation type="journal article" date="2021" name="Environ. Microbiol.">
        <title>Gene family expansions and transcriptome signatures uncover fungal adaptations to wood decay.</title>
        <authorList>
            <person name="Hage H."/>
            <person name="Miyauchi S."/>
            <person name="Viragh M."/>
            <person name="Drula E."/>
            <person name="Min B."/>
            <person name="Chaduli D."/>
            <person name="Navarro D."/>
            <person name="Favel A."/>
            <person name="Norest M."/>
            <person name="Lesage-Meessen L."/>
            <person name="Balint B."/>
            <person name="Merenyi Z."/>
            <person name="de Eugenio L."/>
            <person name="Morin E."/>
            <person name="Martinez A.T."/>
            <person name="Baldrian P."/>
            <person name="Stursova M."/>
            <person name="Martinez M.J."/>
            <person name="Novotny C."/>
            <person name="Magnuson J.K."/>
            <person name="Spatafora J.W."/>
            <person name="Maurice S."/>
            <person name="Pangilinan J."/>
            <person name="Andreopoulos W."/>
            <person name="LaButti K."/>
            <person name="Hundley H."/>
            <person name="Na H."/>
            <person name="Kuo A."/>
            <person name="Barry K."/>
            <person name="Lipzen A."/>
            <person name="Henrissat B."/>
            <person name="Riley R."/>
            <person name="Ahrendt S."/>
            <person name="Nagy L.G."/>
            <person name="Grigoriev I.V."/>
            <person name="Martin F."/>
            <person name="Rosso M.N."/>
        </authorList>
    </citation>
    <scope>NUCLEOTIDE SEQUENCE [LARGE SCALE GENOMIC DNA]</scope>
    <source>
        <strain evidence="1 2">CIRM-BRFM 1785</strain>
    </source>
</reference>
<accession>A0ABQ8KKB0</accession>